<dbReference type="InterPro" id="IPR001940">
    <property type="entry name" value="Peptidase_S1C"/>
</dbReference>
<dbReference type="InterPro" id="IPR009003">
    <property type="entry name" value="Peptidase_S1_PA"/>
</dbReference>
<dbReference type="PANTHER" id="PTHR43343">
    <property type="entry name" value="PEPTIDASE S12"/>
    <property type="match status" value="1"/>
</dbReference>
<dbReference type="Pfam" id="PF13180">
    <property type="entry name" value="PDZ_2"/>
    <property type="match status" value="1"/>
</dbReference>
<dbReference type="EMBL" id="PFEE01000004">
    <property type="protein sequence ID" value="PJE64005.1"/>
    <property type="molecule type" value="Genomic_DNA"/>
</dbReference>
<organism evidence="4 5">
    <name type="scientific">Candidatus Roizmanbacteria bacterium CG10_big_fil_rev_8_21_14_0_10_45_7</name>
    <dbReference type="NCBI Taxonomy" id="1974854"/>
    <lineage>
        <taxon>Bacteria</taxon>
        <taxon>Candidatus Roizmaniibacteriota</taxon>
    </lineage>
</organism>
<dbReference type="PRINTS" id="PR00834">
    <property type="entry name" value="PROTEASES2C"/>
</dbReference>
<evidence type="ECO:0000259" key="3">
    <source>
        <dbReference type="PROSITE" id="PS50106"/>
    </source>
</evidence>
<keyword evidence="1" id="KW-0645">Protease</keyword>
<dbReference type="PROSITE" id="PS50106">
    <property type="entry name" value="PDZ"/>
    <property type="match status" value="1"/>
</dbReference>
<gene>
    <name evidence="4" type="ORF">COU89_00200</name>
</gene>
<dbReference type="Gene3D" id="2.40.10.120">
    <property type="match status" value="1"/>
</dbReference>
<dbReference type="PANTHER" id="PTHR43343:SF3">
    <property type="entry name" value="PROTEASE DO-LIKE 8, CHLOROPLASTIC"/>
    <property type="match status" value="1"/>
</dbReference>
<proteinExistence type="predicted"/>
<comment type="caution">
    <text evidence="4">The sequence shown here is derived from an EMBL/GenBank/DDBJ whole genome shotgun (WGS) entry which is preliminary data.</text>
</comment>
<dbReference type="SMART" id="SM00228">
    <property type="entry name" value="PDZ"/>
    <property type="match status" value="1"/>
</dbReference>
<evidence type="ECO:0000256" key="1">
    <source>
        <dbReference type="ARBA" id="ARBA00022670"/>
    </source>
</evidence>
<sequence>MKRLVILIILLIALFSFSIKAGYLALPENSLYVTRSSSASTSGLVISSEQAVIRAVERALPSVVTVSIGKDMTTQSSLRYDPSNPAAPFVIEPGEEQHIEGNIGSGFIVSDTGLIITNKHVVSDTQASYTVILNDGSSHEVESIQRDPLNDLALVKIKTNKRLTPMPLADSKKIKLGQMAIAIGTPLGEFRNTVTTGIVSGLGRGITAGSALEGFVERLDNVIQTDAAINPGNSGGPLLNSSGEVMGVNTAISQSGQNIGFAIPISVVKELLENYESSGGTISRPFLGVEYQIIDREMAITERVPSGAYIMKVVEGSSASDAGIQEGDIITDINNKRISKDTDLAKSIQGKKVGDTVALVLWRDGETSTLNVTLGAYQ</sequence>
<dbReference type="Pfam" id="PF13365">
    <property type="entry name" value="Trypsin_2"/>
    <property type="match status" value="1"/>
</dbReference>
<evidence type="ECO:0000256" key="2">
    <source>
        <dbReference type="ARBA" id="ARBA00022801"/>
    </source>
</evidence>
<name>A0A2M8KVP3_9BACT</name>
<dbReference type="GO" id="GO:0004252">
    <property type="term" value="F:serine-type endopeptidase activity"/>
    <property type="evidence" value="ECO:0007669"/>
    <property type="project" value="InterPro"/>
</dbReference>
<dbReference type="AlphaFoldDB" id="A0A2M8KVP3"/>
<dbReference type="InterPro" id="IPR001478">
    <property type="entry name" value="PDZ"/>
</dbReference>
<keyword evidence="2" id="KW-0378">Hydrolase</keyword>
<dbReference type="SUPFAM" id="SSF50156">
    <property type="entry name" value="PDZ domain-like"/>
    <property type="match status" value="1"/>
</dbReference>
<dbReference type="Gene3D" id="2.30.42.10">
    <property type="match status" value="1"/>
</dbReference>
<dbReference type="SUPFAM" id="SSF50494">
    <property type="entry name" value="Trypsin-like serine proteases"/>
    <property type="match status" value="1"/>
</dbReference>
<dbReference type="Proteomes" id="UP000231569">
    <property type="component" value="Unassembled WGS sequence"/>
</dbReference>
<feature type="domain" description="PDZ" evidence="3">
    <location>
        <begin position="271"/>
        <end position="365"/>
    </location>
</feature>
<reference evidence="5" key="1">
    <citation type="submission" date="2017-09" db="EMBL/GenBank/DDBJ databases">
        <title>Depth-based differentiation of microbial function through sediment-hosted aquifers and enrichment of novel symbionts in the deep terrestrial subsurface.</title>
        <authorList>
            <person name="Probst A.J."/>
            <person name="Ladd B."/>
            <person name="Jarett J.K."/>
            <person name="Geller-Mcgrath D.E."/>
            <person name="Sieber C.M.K."/>
            <person name="Emerson J.B."/>
            <person name="Anantharaman K."/>
            <person name="Thomas B.C."/>
            <person name="Malmstrom R."/>
            <person name="Stieglmeier M."/>
            <person name="Klingl A."/>
            <person name="Woyke T."/>
            <person name="Ryan C.M."/>
            <person name="Banfield J.F."/>
        </authorList>
    </citation>
    <scope>NUCLEOTIDE SEQUENCE [LARGE SCALE GENOMIC DNA]</scope>
</reference>
<evidence type="ECO:0000313" key="4">
    <source>
        <dbReference type="EMBL" id="PJE64005.1"/>
    </source>
</evidence>
<evidence type="ECO:0000313" key="5">
    <source>
        <dbReference type="Proteomes" id="UP000231569"/>
    </source>
</evidence>
<accession>A0A2M8KVP3</accession>
<dbReference type="InterPro" id="IPR036034">
    <property type="entry name" value="PDZ_sf"/>
</dbReference>
<protein>
    <recommendedName>
        <fullName evidence="3">PDZ domain-containing protein</fullName>
    </recommendedName>
</protein>
<dbReference type="InterPro" id="IPR051201">
    <property type="entry name" value="Chloro_Bact_Ser_Proteases"/>
</dbReference>
<dbReference type="GO" id="GO:0006508">
    <property type="term" value="P:proteolysis"/>
    <property type="evidence" value="ECO:0007669"/>
    <property type="project" value="UniProtKB-KW"/>
</dbReference>